<dbReference type="NCBIfam" id="TIGR00229">
    <property type="entry name" value="sensory_box"/>
    <property type="match status" value="3"/>
</dbReference>
<keyword evidence="8" id="KW-1185">Reference proteome</keyword>
<dbReference type="CDD" id="cd00130">
    <property type="entry name" value="PAS"/>
    <property type="match status" value="3"/>
</dbReference>
<dbReference type="RefSeq" id="WP_219287265.1">
    <property type="nucleotide sequence ID" value="NZ_RPHB01000002.1"/>
</dbReference>
<dbReference type="InterPro" id="IPR000014">
    <property type="entry name" value="PAS"/>
</dbReference>
<proteinExistence type="predicted"/>
<evidence type="ECO:0000256" key="4">
    <source>
        <dbReference type="ARBA" id="ARBA00022679"/>
    </source>
</evidence>
<evidence type="ECO:0000256" key="1">
    <source>
        <dbReference type="ARBA" id="ARBA00000085"/>
    </source>
</evidence>
<evidence type="ECO:0000259" key="6">
    <source>
        <dbReference type="PROSITE" id="PS50112"/>
    </source>
</evidence>
<dbReference type="InterPro" id="IPR003661">
    <property type="entry name" value="HisK_dim/P_dom"/>
</dbReference>
<accession>A0A951IWT2</accession>
<feature type="domain" description="PAS" evidence="6">
    <location>
        <begin position="135"/>
        <end position="186"/>
    </location>
</feature>
<keyword evidence="3" id="KW-0597">Phosphoprotein</keyword>
<dbReference type="SMART" id="SM00091">
    <property type="entry name" value="PAS"/>
    <property type="match status" value="4"/>
</dbReference>
<organism evidence="7 8">
    <name type="scientific">Arthrospiribacter ruber</name>
    <dbReference type="NCBI Taxonomy" id="2487934"/>
    <lineage>
        <taxon>Bacteria</taxon>
        <taxon>Pseudomonadati</taxon>
        <taxon>Bacteroidota</taxon>
        <taxon>Cytophagia</taxon>
        <taxon>Cytophagales</taxon>
        <taxon>Cyclobacteriaceae</taxon>
        <taxon>Arthrospiribacter</taxon>
    </lineage>
</organism>
<evidence type="ECO:0000256" key="5">
    <source>
        <dbReference type="ARBA" id="ARBA00022777"/>
    </source>
</evidence>
<dbReference type="EC" id="2.7.13.3" evidence="2"/>
<dbReference type="AlphaFoldDB" id="A0A951IWT2"/>
<keyword evidence="4" id="KW-0808">Transferase</keyword>
<dbReference type="EMBL" id="RPHB01000002">
    <property type="protein sequence ID" value="MBW3467058.1"/>
    <property type="molecule type" value="Genomic_DNA"/>
</dbReference>
<evidence type="ECO:0000313" key="7">
    <source>
        <dbReference type="EMBL" id="MBW3467058.1"/>
    </source>
</evidence>
<gene>
    <name evidence="7" type="ORF">EGN73_04435</name>
</gene>
<evidence type="ECO:0000256" key="2">
    <source>
        <dbReference type="ARBA" id="ARBA00012438"/>
    </source>
</evidence>
<dbReference type="GO" id="GO:0000155">
    <property type="term" value="F:phosphorelay sensor kinase activity"/>
    <property type="evidence" value="ECO:0007669"/>
    <property type="project" value="InterPro"/>
</dbReference>
<protein>
    <recommendedName>
        <fullName evidence="2">histidine kinase</fullName>
        <ecNumber evidence="2">2.7.13.3</ecNumber>
    </recommendedName>
</protein>
<name>A0A951IWT2_9BACT</name>
<dbReference type="InterPro" id="IPR052162">
    <property type="entry name" value="Sensor_kinase/Photoreceptor"/>
</dbReference>
<comment type="caution">
    <text evidence="7">The sequence shown here is derived from an EMBL/GenBank/DDBJ whole genome shotgun (WGS) entry which is preliminary data.</text>
</comment>
<dbReference type="PANTHER" id="PTHR43304:SF1">
    <property type="entry name" value="PAC DOMAIN-CONTAINING PROTEIN"/>
    <property type="match status" value="1"/>
</dbReference>
<dbReference type="CDD" id="cd00082">
    <property type="entry name" value="HisKA"/>
    <property type="match status" value="1"/>
</dbReference>
<dbReference type="Proteomes" id="UP000727490">
    <property type="component" value="Unassembled WGS sequence"/>
</dbReference>
<dbReference type="Pfam" id="PF08448">
    <property type="entry name" value="PAS_4"/>
    <property type="match status" value="2"/>
</dbReference>
<reference evidence="7 8" key="1">
    <citation type="journal article" date="2020" name="Syst. Appl. Microbiol.">
        <title>Arthrospiribacter ruber gen. nov., sp. nov., a novel bacterium isolated from Arthrospira cultures.</title>
        <authorList>
            <person name="Waleron M."/>
            <person name="Misztak A."/>
            <person name="Waleron M.M."/>
            <person name="Furmaniak M."/>
            <person name="Mrozik A."/>
            <person name="Waleron K."/>
        </authorList>
    </citation>
    <scope>NUCLEOTIDE SEQUENCE [LARGE SCALE GENOMIC DNA]</scope>
    <source>
        <strain evidence="7 8">DPMB0001</strain>
    </source>
</reference>
<evidence type="ECO:0000256" key="3">
    <source>
        <dbReference type="ARBA" id="ARBA00022553"/>
    </source>
</evidence>
<sequence>MKEIDIEDMIPNYLVQSQLYSVVVTDLDGCYIYFNNFFKNRFYYISNELIGRPSHLSVHPSDIQICRNASYECLSNPNKTVKIQIRKPGKNLNEYNWTEWEFAAFKNLKNEVIGIICIGHDITESKKAFQDVIVFAKKVDTIIEKVTDGFYQLDVNWRFIKINKFAEGILGIPREQLLGKNIWEIFPQSSCYNFPNYYVEAVSENVSKTFEDYRPDIKKWFSVICYPSNEGLTVFFRDITKEKESQIKLKESEKRLQAILNSTQDSNILVGKNYKILSFNKATQEFSMKVFEKEIKEQDSMLDYLVPSKKASFISDTSKAMKGEVVKKEFEINGFWFESCFFPVYDDCQNIIGFSMNSTDISKKKNDDLRIKQQDLMLRAIYESTTEASTFIDTDYIIRYLNHPAKEITKQLFSKEAKIGEKFMNYILPEYRETTLKTLSSVLNGKRTIKELNQGDHWWQVKMYPVLDEDSNCMGIAHNVQDITERKIKELKILEQNNALNSIAWIQSHELRKPVANILGLCDILKNSEEESETFKVDILEKLVKSTNKLDNIIRKIVLKANT</sequence>
<dbReference type="PROSITE" id="PS50112">
    <property type="entry name" value="PAS"/>
    <property type="match status" value="1"/>
</dbReference>
<comment type="catalytic activity">
    <reaction evidence="1">
        <text>ATP + protein L-histidine = ADP + protein N-phospho-L-histidine.</text>
        <dbReference type="EC" id="2.7.13.3"/>
    </reaction>
</comment>
<dbReference type="PANTHER" id="PTHR43304">
    <property type="entry name" value="PHYTOCHROME-LIKE PROTEIN CPH1"/>
    <property type="match status" value="1"/>
</dbReference>
<dbReference type="InterPro" id="IPR013656">
    <property type="entry name" value="PAS_4"/>
</dbReference>
<keyword evidence="5" id="KW-0418">Kinase</keyword>
<evidence type="ECO:0000313" key="8">
    <source>
        <dbReference type="Proteomes" id="UP000727490"/>
    </source>
</evidence>
<dbReference type="Pfam" id="PF13426">
    <property type="entry name" value="PAS_9"/>
    <property type="match status" value="2"/>
</dbReference>